<evidence type="ECO:0000256" key="3">
    <source>
        <dbReference type="ARBA" id="ARBA00022630"/>
    </source>
</evidence>
<comment type="similarity">
    <text evidence="2">Belongs to the NADH dehydrogenase family.</text>
</comment>
<keyword evidence="4" id="KW-0274">FAD</keyword>
<protein>
    <submittedName>
        <fullName evidence="7">FAD-dependent oxidoreductase</fullName>
    </submittedName>
</protein>
<feature type="domain" description="FAD/NAD(P)-binding" evidence="6">
    <location>
        <begin position="78"/>
        <end position="278"/>
    </location>
</feature>
<evidence type="ECO:0000259" key="6">
    <source>
        <dbReference type="Pfam" id="PF07992"/>
    </source>
</evidence>
<name>A0A7D4U9K2_9MICO</name>
<dbReference type="PRINTS" id="PR00368">
    <property type="entry name" value="FADPNR"/>
</dbReference>
<dbReference type="Pfam" id="PF07992">
    <property type="entry name" value="Pyr_redox_2"/>
    <property type="match status" value="1"/>
</dbReference>
<dbReference type="EMBL" id="CP054038">
    <property type="protein sequence ID" value="QKJ20806.1"/>
    <property type="molecule type" value="Genomic_DNA"/>
</dbReference>
<dbReference type="SUPFAM" id="SSF51905">
    <property type="entry name" value="FAD/NAD(P)-binding domain"/>
    <property type="match status" value="2"/>
</dbReference>
<dbReference type="AlphaFoldDB" id="A0A7D4U9K2"/>
<evidence type="ECO:0000256" key="5">
    <source>
        <dbReference type="ARBA" id="ARBA00023002"/>
    </source>
</evidence>
<dbReference type="GO" id="GO:0019646">
    <property type="term" value="P:aerobic electron transport chain"/>
    <property type="evidence" value="ECO:0007669"/>
    <property type="project" value="TreeGrafter"/>
</dbReference>
<keyword evidence="3" id="KW-0285">Flavoprotein</keyword>
<sequence length="411" mass="43471">MTRIVLLGGGYVTLHAYAGLVRGLRSRVRRGEVEIVVISADHSHRFHGFTGELLAGDIRPDRLATPLAEAMPLARIERGVATAIDPHAHTVTYEGDAGERTLAYDHLVVGTGAREPVAAVPGLAEHARTLRGVDEIAALGDHVRSTRCGEVVVIGGGVAGAEIAAAIAKRGRRVTLVHSGDRVLGAWDDQPALVGAAARDLADAGVTLRLGVRVTEADATGIALSDGTRLRADTIVAAVGERPVVVPGLDAWRDRRGRLITRRDLAVRAGVWAAGDAAAVVHPVTGLLVPADALWAIKGGEHLGRQLARVVAGRAPRPFRYRGLGRAAAFGVGRGIAELYGIPFTGRMAWMLRLTFFLRFMPSRSRAAGVVADLAAAVARSVRDAQAQRRHHSYMTTAPAALALIDRVEPN</sequence>
<evidence type="ECO:0000256" key="2">
    <source>
        <dbReference type="ARBA" id="ARBA00005272"/>
    </source>
</evidence>
<dbReference type="GO" id="GO:0003955">
    <property type="term" value="F:NAD(P)H dehydrogenase (quinone) activity"/>
    <property type="evidence" value="ECO:0007669"/>
    <property type="project" value="TreeGrafter"/>
</dbReference>
<dbReference type="RefSeq" id="WP_172991231.1">
    <property type="nucleotide sequence ID" value="NZ_CP054038.1"/>
</dbReference>
<evidence type="ECO:0000256" key="4">
    <source>
        <dbReference type="ARBA" id="ARBA00022827"/>
    </source>
</evidence>
<dbReference type="Gene3D" id="3.50.50.100">
    <property type="match status" value="1"/>
</dbReference>
<reference evidence="7 8" key="1">
    <citation type="submission" date="2020-05" db="EMBL/GenBank/DDBJ databases">
        <title>Strain PA2F3 complete genome.</title>
        <authorList>
            <person name="Kim Y.-S."/>
            <person name="Kim S.-J."/>
            <person name="Jung H.-k."/>
            <person name="Kim S.-E."/>
            <person name="Kim K.-H."/>
        </authorList>
    </citation>
    <scope>NUCLEOTIDE SEQUENCE [LARGE SCALE GENOMIC DNA]</scope>
    <source>
        <strain evidence="7 8">PA2F3</strain>
    </source>
</reference>
<proteinExistence type="inferred from homology"/>
<dbReference type="PANTHER" id="PTHR42913">
    <property type="entry name" value="APOPTOSIS-INDUCING FACTOR 1"/>
    <property type="match status" value="1"/>
</dbReference>
<evidence type="ECO:0000313" key="7">
    <source>
        <dbReference type="EMBL" id="QKJ20806.1"/>
    </source>
</evidence>
<accession>A0A7D4U9K2</accession>
<dbReference type="Proteomes" id="UP000502498">
    <property type="component" value="Chromosome"/>
</dbReference>
<gene>
    <name evidence="7" type="ORF">HQM25_16530</name>
</gene>
<evidence type="ECO:0000256" key="1">
    <source>
        <dbReference type="ARBA" id="ARBA00001974"/>
    </source>
</evidence>
<dbReference type="InterPro" id="IPR036188">
    <property type="entry name" value="FAD/NAD-bd_sf"/>
</dbReference>
<evidence type="ECO:0000313" key="8">
    <source>
        <dbReference type="Proteomes" id="UP000502498"/>
    </source>
</evidence>
<dbReference type="InterPro" id="IPR051169">
    <property type="entry name" value="NADH-Q_oxidoreductase"/>
</dbReference>
<dbReference type="PANTHER" id="PTHR42913:SF3">
    <property type="entry name" value="64 KDA MITOCHONDRIAL NADH DEHYDROGENASE (EUROFUNG)"/>
    <property type="match status" value="1"/>
</dbReference>
<comment type="cofactor">
    <cofactor evidence="1">
        <name>FAD</name>
        <dbReference type="ChEBI" id="CHEBI:57692"/>
    </cofactor>
</comment>
<keyword evidence="5" id="KW-0560">Oxidoreductase</keyword>
<dbReference type="InterPro" id="IPR023753">
    <property type="entry name" value="FAD/NAD-binding_dom"/>
</dbReference>
<organism evidence="7 8">
    <name type="scientific">Microbacterium hominis</name>
    <dbReference type="NCBI Taxonomy" id="162426"/>
    <lineage>
        <taxon>Bacteria</taxon>
        <taxon>Bacillati</taxon>
        <taxon>Actinomycetota</taxon>
        <taxon>Actinomycetes</taxon>
        <taxon>Micrococcales</taxon>
        <taxon>Microbacteriaceae</taxon>
        <taxon>Microbacterium</taxon>
    </lineage>
</organism>